<accession>A0A4S4KHF7</accession>
<dbReference type="Pfam" id="PF18758">
    <property type="entry name" value="KDZ"/>
    <property type="match status" value="1"/>
</dbReference>
<proteinExistence type="predicted"/>
<evidence type="ECO:0000256" key="1">
    <source>
        <dbReference type="SAM" id="MobiDB-lite"/>
    </source>
</evidence>
<feature type="region of interest" description="Disordered" evidence="1">
    <location>
        <begin position="1136"/>
        <end position="1194"/>
    </location>
</feature>
<feature type="region of interest" description="Disordered" evidence="1">
    <location>
        <begin position="112"/>
        <end position="136"/>
    </location>
</feature>
<dbReference type="Proteomes" id="UP000309038">
    <property type="component" value="Unassembled WGS sequence"/>
</dbReference>
<dbReference type="EMBL" id="SGPJ01000152">
    <property type="protein sequence ID" value="THG97728.1"/>
    <property type="molecule type" value="Genomic_DNA"/>
</dbReference>
<dbReference type="AlphaFoldDB" id="A0A4S4KHF7"/>
<reference evidence="2 3" key="1">
    <citation type="submission" date="2019-02" db="EMBL/GenBank/DDBJ databases">
        <title>Genome sequencing of the rare red list fungi Phlebia centrifuga.</title>
        <authorList>
            <person name="Buettner E."/>
            <person name="Kellner H."/>
        </authorList>
    </citation>
    <scope>NUCLEOTIDE SEQUENCE [LARGE SCALE GENOMIC DNA]</scope>
    <source>
        <strain evidence="2 3">DSM 108282</strain>
    </source>
</reference>
<feature type="compositionally biased region" description="Basic and acidic residues" evidence="1">
    <location>
        <begin position="112"/>
        <end position="133"/>
    </location>
</feature>
<sequence>MARVLCALHNTTYYQTFRNQLSIAFDVYLNILRGVQSQVDAALDRDSSWHLRSGCPPCANKLLTDPALVPDRMHAMDGNNSVKRLTGSGHADTRTFTSPLFIAPDDVDKFKDDVKNKPGKDTAGRQKQKKTDDADASAKCADRWGATVAGSADDETVQTFEQTGIFLCACRHGIVESVAEMRHSGELAKYALATVDRLLNELGDDQTIGHDIACSFSATLRDSSISEKVKKHRLSMSVNAFHGHAHHRMCQLQNHPLYRTILGLEDLETCERVFSASNAVARVIRFASHFHWKQFLDLHFKQWNEDRYLDISKFLFNNYRQAIGIITEYTPQLLLYKQTHNITDDDIQGWPQDELKYLKNLQTEPTEDATRVAYVNALITLDRTQTEYNSLSGFQFAGTPEHTRSIVNKRTGAHQRLLMAMTAVEDLEALLRVDQRWTTSSKEYLVVLDYINHRQFILAVCELENLVIQRLFELRKPTLLAQHISKALVRRSAAIRTSLDRYNKLAIKQKPKRPTIGYSEIASWCLLGEFELLKDSRYSVLEKPWASPSNRDITTKYFKTVCARTEITRLNVEIARLQDWVDKEDSHLKTVAESLLTTNPLVACAVRQVYLRQRRVNDIHRARLRAISKLPGYSAYRTGLVEPELLINAYASSPGIVSGWETRTVVDILTDIIRDRIVRPRLKRQFARFVEDRSHALEMGSESPGVDKASSHETSSIRSKGSSQYWNHFEDLTLDQLWALDAGETSHSDSSGNTAETASFISASEIPDAFDFPSGISALQSSVSPNRTLPVSLDTIATALPNDTTNDFALSETASSWDMSSMTSSAREIAKKYGRTERWTTRQVLMSTVTKRRKPNAWNAFIRNKLNKHNEGRATGYRVILSEYLREFGDELKAEYNKLTSTEKRACREEILALREERSTMKARSNLKAVQTEVRSAFGKLKMDFASACARTGCEGFFIAVRGSIEDYHEPQSIYTKGAAKFVKGILKMEPGILTLKFESSAVSSAGTENQVPGAPAKFNKTQAVSSVRGALQQKLNEILRRNDVRVIRKGNQKEIKMNYDNYEAKIVERYGVALVGFPCKLTNPANLGRIDLEKVINTLDAGTCYWTKLSKSELEARVKVNQARHAAGEKIYKARKVAPRKQRGNPKSAETINEEEEEQEESIETEVDITMQSAEQTELAGPVGGVESIHSSQ</sequence>
<protein>
    <submittedName>
        <fullName evidence="2">Uncharacterized protein</fullName>
    </submittedName>
</protein>
<evidence type="ECO:0000313" key="3">
    <source>
        <dbReference type="Proteomes" id="UP000309038"/>
    </source>
</evidence>
<dbReference type="PANTHER" id="PTHR33096:SF1">
    <property type="entry name" value="CXC1-LIKE CYSTEINE CLUSTER ASSOCIATED WITH KDZ TRANSPOSASES DOMAIN-CONTAINING PROTEIN"/>
    <property type="match status" value="1"/>
</dbReference>
<keyword evidence="3" id="KW-1185">Reference proteome</keyword>
<feature type="compositionally biased region" description="Basic residues" evidence="1">
    <location>
        <begin position="1136"/>
        <end position="1145"/>
    </location>
</feature>
<organism evidence="2 3">
    <name type="scientific">Hermanssonia centrifuga</name>
    <dbReference type="NCBI Taxonomy" id="98765"/>
    <lineage>
        <taxon>Eukaryota</taxon>
        <taxon>Fungi</taxon>
        <taxon>Dikarya</taxon>
        <taxon>Basidiomycota</taxon>
        <taxon>Agaricomycotina</taxon>
        <taxon>Agaricomycetes</taxon>
        <taxon>Polyporales</taxon>
        <taxon>Meruliaceae</taxon>
        <taxon>Hermanssonia</taxon>
    </lineage>
</organism>
<feature type="compositionally biased region" description="Acidic residues" evidence="1">
    <location>
        <begin position="1153"/>
        <end position="1168"/>
    </location>
</feature>
<dbReference type="PANTHER" id="PTHR33096">
    <property type="entry name" value="CXC2 DOMAIN-CONTAINING PROTEIN"/>
    <property type="match status" value="1"/>
</dbReference>
<gene>
    <name evidence="2" type="ORF">EW026_g4336</name>
</gene>
<dbReference type="InterPro" id="IPR040521">
    <property type="entry name" value="KDZ"/>
</dbReference>
<comment type="caution">
    <text evidence="2">The sequence shown here is derived from an EMBL/GenBank/DDBJ whole genome shotgun (WGS) entry which is preliminary data.</text>
</comment>
<evidence type="ECO:0000313" key="2">
    <source>
        <dbReference type="EMBL" id="THG97728.1"/>
    </source>
</evidence>
<name>A0A4S4KHF7_9APHY</name>